<dbReference type="EMBL" id="QGNZ01000004">
    <property type="protein sequence ID" value="PWS26417.1"/>
    <property type="molecule type" value="Genomic_DNA"/>
</dbReference>
<dbReference type="Gene3D" id="3.40.50.2000">
    <property type="entry name" value="Glycogen Phosphorylase B"/>
    <property type="match status" value="2"/>
</dbReference>
<feature type="domain" description="Glycosyl transferase family 1" evidence="2">
    <location>
        <begin position="189"/>
        <end position="342"/>
    </location>
</feature>
<keyword evidence="5" id="KW-1185">Reference proteome</keyword>
<dbReference type="InterPro" id="IPR028098">
    <property type="entry name" value="Glyco_trans_4-like_N"/>
</dbReference>
<keyword evidence="1" id="KW-0808">Transferase</keyword>
<reference evidence="4 5" key="1">
    <citation type="submission" date="2018-05" db="EMBL/GenBank/DDBJ databases">
        <title>Pedobacter paludis sp. nov., isolated from wetland soil.</title>
        <authorList>
            <person name="Zhang Y."/>
            <person name="Wang G."/>
        </authorList>
    </citation>
    <scope>NUCLEOTIDE SEQUENCE [LARGE SCALE GENOMIC DNA]</scope>
    <source>
        <strain evidence="4 5">KCTC22721</strain>
    </source>
</reference>
<organism evidence="4 5">
    <name type="scientific">Pedobacter yonginense</name>
    <dbReference type="NCBI Taxonomy" id="651869"/>
    <lineage>
        <taxon>Bacteria</taxon>
        <taxon>Pseudomonadati</taxon>
        <taxon>Bacteroidota</taxon>
        <taxon>Sphingobacteriia</taxon>
        <taxon>Sphingobacteriales</taxon>
        <taxon>Sphingobacteriaceae</taxon>
        <taxon>Pedobacter</taxon>
    </lineage>
</organism>
<evidence type="ECO:0000256" key="1">
    <source>
        <dbReference type="ARBA" id="ARBA00022679"/>
    </source>
</evidence>
<sequence length="382" mass="44015">MQAKVLFLTLKTFGFTGGIEKVCRTLCRVFYDLSEEKKVEPCVYSMYDRNSERDSRYLSKNQFRGFNFNRKYFVLKALIRGLQSDVIVLSHINLLNVGYLIKKLQPKKRVYLIAHGIEIWRTLPEAKLSVLKSLDKIICVSHFTASKIHNIHGIPEAQLEVLNNCLDPFYYISKNFDKPKFLLDRYHLSEKNIILFSLSRLSSSEKYKGYDHNIELLPSLLEKHPDLIYLLGGKWDNLEKRRLDQLIKKHHLEKRIRIIGFVDEAEVTDHFLLSDMFIMPSKKEGFGIVFIEAIASGLQVIAGNKDGSVDALRNGRLGALVDPDNLKDIEEKIQYFLDHPQTKADKLNLQCDCIEVFNYGRYKKAISSLISTGTTGKKFVDA</sequence>
<name>A0A317EJW8_9SPHI</name>
<dbReference type="Pfam" id="PF13439">
    <property type="entry name" value="Glyco_transf_4"/>
    <property type="match status" value="1"/>
</dbReference>
<dbReference type="CDD" id="cd03801">
    <property type="entry name" value="GT4_PimA-like"/>
    <property type="match status" value="1"/>
</dbReference>
<evidence type="ECO:0000259" key="2">
    <source>
        <dbReference type="Pfam" id="PF00534"/>
    </source>
</evidence>
<dbReference type="SUPFAM" id="SSF53756">
    <property type="entry name" value="UDP-Glycosyltransferase/glycogen phosphorylase"/>
    <property type="match status" value="1"/>
</dbReference>
<dbReference type="PANTHER" id="PTHR46401">
    <property type="entry name" value="GLYCOSYLTRANSFERASE WBBK-RELATED"/>
    <property type="match status" value="1"/>
</dbReference>
<comment type="caution">
    <text evidence="4">The sequence shown here is derived from an EMBL/GenBank/DDBJ whole genome shotgun (WGS) entry which is preliminary data.</text>
</comment>
<dbReference type="AlphaFoldDB" id="A0A317EJW8"/>
<dbReference type="InterPro" id="IPR001296">
    <property type="entry name" value="Glyco_trans_1"/>
</dbReference>
<protein>
    <recommendedName>
        <fullName evidence="6">Glycosyltransferase family 1 protein</fullName>
    </recommendedName>
</protein>
<proteinExistence type="predicted"/>
<gene>
    <name evidence="4" type="ORF">DHW03_16690</name>
</gene>
<dbReference type="RefSeq" id="WP_109926983.1">
    <property type="nucleotide sequence ID" value="NZ_QGNZ01000004.1"/>
</dbReference>
<dbReference type="Pfam" id="PF00534">
    <property type="entry name" value="Glycos_transf_1"/>
    <property type="match status" value="1"/>
</dbReference>
<dbReference type="OrthoDB" id="9811239at2"/>
<evidence type="ECO:0000259" key="3">
    <source>
        <dbReference type="Pfam" id="PF13439"/>
    </source>
</evidence>
<dbReference type="GO" id="GO:0016757">
    <property type="term" value="F:glycosyltransferase activity"/>
    <property type="evidence" value="ECO:0007669"/>
    <property type="project" value="InterPro"/>
</dbReference>
<evidence type="ECO:0008006" key="6">
    <source>
        <dbReference type="Google" id="ProtNLM"/>
    </source>
</evidence>
<dbReference type="Proteomes" id="UP000245379">
    <property type="component" value="Unassembled WGS sequence"/>
</dbReference>
<accession>A0A317EJW8</accession>
<dbReference type="PANTHER" id="PTHR46401:SF2">
    <property type="entry name" value="GLYCOSYLTRANSFERASE WBBK-RELATED"/>
    <property type="match status" value="1"/>
</dbReference>
<evidence type="ECO:0000313" key="4">
    <source>
        <dbReference type="EMBL" id="PWS26417.1"/>
    </source>
</evidence>
<evidence type="ECO:0000313" key="5">
    <source>
        <dbReference type="Proteomes" id="UP000245379"/>
    </source>
</evidence>
<feature type="domain" description="Glycosyltransferase subfamily 4-like N-terminal" evidence="3">
    <location>
        <begin position="17"/>
        <end position="168"/>
    </location>
</feature>